<evidence type="ECO:0000256" key="1">
    <source>
        <dbReference type="PROSITE-ProRule" id="PRU00024"/>
    </source>
</evidence>
<feature type="domain" description="B box-type" evidence="2">
    <location>
        <begin position="6"/>
        <end position="53"/>
    </location>
</feature>
<dbReference type="PANTHER" id="PTHR25462">
    <property type="entry name" value="BONUS, ISOFORM C-RELATED"/>
    <property type="match status" value="1"/>
</dbReference>
<keyword evidence="1" id="KW-0863">Zinc-finger</keyword>
<sequence>MAALDPSCDVCLNLHVTKSASVWCSECEEAMCGDCEPRHRTHKATKNHKTIPIADYQELPTSIVNIKLECEDHNQKLDFYCSIHSEPCCTRCVSEKHKDCRELKPLLEVVDGMIKEKTDNKSNLEFKKKTLIAVVERVRKAINKHLDTIQGELLSKIGENEGREGEKIDCLVSKLSKIKTKVDEIANDVEKTKQHASNFQTFLVVDKWTREIENQEKEIISAQSDQTMANVDIQIKINPLLSKMEGDITEFGKLEIHFPYQQNLFYGKRNKVNY</sequence>
<dbReference type="EMBL" id="CACVKT020000326">
    <property type="protein sequence ID" value="CAC5358236.1"/>
    <property type="molecule type" value="Genomic_DNA"/>
</dbReference>
<keyword evidence="1" id="KW-0862">Zinc</keyword>
<dbReference type="CDD" id="cd19757">
    <property type="entry name" value="Bbox1"/>
    <property type="match status" value="1"/>
</dbReference>
<protein>
    <recommendedName>
        <fullName evidence="2">B box-type domain-containing protein</fullName>
    </recommendedName>
</protein>
<dbReference type="PANTHER" id="PTHR25462:SF296">
    <property type="entry name" value="MEIOTIC P26, ISOFORM F"/>
    <property type="match status" value="1"/>
</dbReference>
<proteinExistence type="predicted"/>
<keyword evidence="1" id="KW-0479">Metal-binding</keyword>
<dbReference type="Gene3D" id="3.30.160.60">
    <property type="entry name" value="Classic Zinc Finger"/>
    <property type="match status" value="1"/>
</dbReference>
<dbReference type="InterPro" id="IPR047153">
    <property type="entry name" value="TRIM45/56/19-like"/>
</dbReference>
<dbReference type="PROSITE" id="PS50119">
    <property type="entry name" value="ZF_BBOX"/>
    <property type="match status" value="1"/>
</dbReference>
<dbReference type="Pfam" id="PF00643">
    <property type="entry name" value="zf-B_box"/>
    <property type="match status" value="1"/>
</dbReference>
<dbReference type="SUPFAM" id="SSF57845">
    <property type="entry name" value="B-box zinc-binding domain"/>
    <property type="match status" value="1"/>
</dbReference>
<keyword evidence="4" id="KW-1185">Reference proteome</keyword>
<evidence type="ECO:0000313" key="4">
    <source>
        <dbReference type="Proteomes" id="UP000507470"/>
    </source>
</evidence>
<dbReference type="InterPro" id="IPR000315">
    <property type="entry name" value="Znf_B-box"/>
</dbReference>
<accession>A0A6J7ZXC1</accession>
<dbReference type="OrthoDB" id="6105938at2759"/>
<evidence type="ECO:0000313" key="3">
    <source>
        <dbReference type="EMBL" id="CAC5358236.1"/>
    </source>
</evidence>
<gene>
    <name evidence="3" type="ORF">MCOR_1573</name>
</gene>
<dbReference type="Proteomes" id="UP000507470">
    <property type="component" value="Unassembled WGS sequence"/>
</dbReference>
<name>A0A6J7ZXC1_MYTCO</name>
<reference evidence="3 4" key="1">
    <citation type="submission" date="2020-06" db="EMBL/GenBank/DDBJ databases">
        <authorList>
            <person name="Li R."/>
            <person name="Bekaert M."/>
        </authorList>
    </citation>
    <scope>NUCLEOTIDE SEQUENCE [LARGE SCALE GENOMIC DNA]</scope>
    <source>
        <strain evidence="4">wild</strain>
    </source>
</reference>
<evidence type="ECO:0000259" key="2">
    <source>
        <dbReference type="PROSITE" id="PS50119"/>
    </source>
</evidence>
<dbReference type="AlphaFoldDB" id="A0A6J7ZXC1"/>
<organism evidence="3 4">
    <name type="scientific">Mytilus coruscus</name>
    <name type="common">Sea mussel</name>
    <dbReference type="NCBI Taxonomy" id="42192"/>
    <lineage>
        <taxon>Eukaryota</taxon>
        <taxon>Metazoa</taxon>
        <taxon>Spiralia</taxon>
        <taxon>Lophotrochozoa</taxon>
        <taxon>Mollusca</taxon>
        <taxon>Bivalvia</taxon>
        <taxon>Autobranchia</taxon>
        <taxon>Pteriomorphia</taxon>
        <taxon>Mytilida</taxon>
        <taxon>Mytiloidea</taxon>
        <taxon>Mytilidae</taxon>
        <taxon>Mytilinae</taxon>
        <taxon>Mytilus</taxon>
    </lineage>
</organism>
<dbReference type="GO" id="GO:0008270">
    <property type="term" value="F:zinc ion binding"/>
    <property type="evidence" value="ECO:0007669"/>
    <property type="project" value="UniProtKB-KW"/>
</dbReference>